<reference evidence="1 2" key="1">
    <citation type="submission" date="2018-09" db="EMBL/GenBank/DDBJ databases">
        <title>Genomic investigation of the strawberry pathogen Phytophthora fragariae indicates pathogenicity is determined by transcriptional variation in three key races.</title>
        <authorList>
            <person name="Adams T.M."/>
            <person name="Armitage A.D."/>
            <person name="Sobczyk M.K."/>
            <person name="Bates H.J."/>
            <person name="Dunwell J.M."/>
            <person name="Nellist C.F."/>
            <person name="Harrison R.J."/>
        </authorList>
    </citation>
    <scope>NUCLEOTIDE SEQUENCE [LARGE SCALE GENOMIC DNA]</scope>
    <source>
        <strain evidence="1 2">SCRP245</strain>
    </source>
</reference>
<sequence length="66" mass="7509">MRPFRTRLLGQCADQYEQLLSAGARIFALTTRTFLSLQLFLTATYLSFGLGFQKTGLVGCFSLRRR</sequence>
<dbReference type="EMBL" id="QXFW01000135">
    <property type="protein sequence ID" value="KAE9023601.1"/>
    <property type="molecule type" value="Genomic_DNA"/>
</dbReference>
<comment type="caution">
    <text evidence="1">The sequence shown here is derived from an EMBL/GenBank/DDBJ whole genome shotgun (WGS) entry which is preliminary data.</text>
</comment>
<dbReference type="AlphaFoldDB" id="A0A6A3LVA6"/>
<gene>
    <name evidence="1" type="ORF">PF011_g3891</name>
</gene>
<organism evidence="1 2">
    <name type="scientific">Phytophthora fragariae</name>
    <dbReference type="NCBI Taxonomy" id="53985"/>
    <lineage>
        <taxon>Eukaryota</taxon>
        <taxon>Sar</taxon>
        <taxon>Stramenopiles</taxon>
        <taxon>Oomycota</taxon>
        <taxon>Peronosporomycetes</taxon>
        <taxon>Peronosporales</taxon>
        <taxon>Peronosporaceae</taxon>
        <taxon>Phytophthora</taxon>
    </lineage>
</organism>
<evidence type="ECO:0000313" key="2">
    <source>
        <dbReference type="Proteomes" id="UP000460718"/>
    </source>
</evidence>
<proteinExistence type="predicted"/>
<evidence type="ECO:0000313" key="1">
    <source>
        <dbReference type="EMBL" id="KAE9023601.1"/>
    </source>
</evidence>
<dbReference type="Proteomes" id="UP000460718">
    <property type="component" value="Unassembled WGS sequence"/>
</dbReference>
<accession>A0A6A3LVA6</accession>
<protein>
    <submittedName>
        <fullName evidence="1">Uncharacterized protein</fullName>
    </submittedName>
</protein>
<name>A0A6A3LVA6_9STRA</name>